<feature type="binding site" description="axial binding residue" evidence="6">
    <location>
        <position position="151"/>
    </location>
    <ligand>
        <name>chlorophyll b</name>
        <dbReference type="ChEBI" id="CHEBI:61721"/>
        <label>1</label>
    </ligand>
    <ligandPart>
        <name>Mg</name>
        <dbReference type="ChEBI" id="CHEBI:25107"/>
    </ligandPart>
</feature>
<evidence type="ECO:0000256" key="4">
    <source>
        <dbReference type="ARBA" id="ARBA00022640"/>
    </source>
</evidence>
<feature type="binding site" evidence="6">
    <location>
        <position position="182"/>
    </location>
    <ligand>
        <name>chlorophyll a</name>
        <dbReference type="ChEBI" id="CHEBI:58416"/>
        <label>1</label>
    </ligand>
</feature>
<gene>
    <name evidence="8" type="ORF">HYH02_013152</name>
</gene>
<organism evidence="8 9">
    <name type="scientific">Chlamydomonas schloesseri</name>
    <dbReference type="NCBI Taxonomy" id="2026947"/>
    <lineage>
        <taxon>Eukaryota</taxon>
        <taxon>Viridiplantae</taxon>
        <taxon>Chlorophyta</taxon>
        <taxon>core chlorophytes</taxon>
        <taxon>Chlorophyceae</taxon>
        <taxon>CS clade</taxon>
        <taxon>Chlamydomonadales</taxon>
        <taxon>Chlamydomonadaceae</taxon>
        <taxon>Chlamydomonas</taxon>
    </lineage>
</organism>
<name>A0A835SRP5_9CHLO</name>
<dbReference type="Proteomes" id="UP000613740">
    <property type="component" value="Unassembled WGS sequence"/>
</dbReference>
<comment type="similarity">
    <text evidence="7">Belongs to the light-harvesting chlorophyll a/b-binding (LHC) protein family.</text>
</comment>
<feature type="binding site" evidence="6">
    <location>
        <position position="200"/>
    </location>
    <ligand>
        <name>chlorophyll a</name>
        <dbReference type="ChEBI" id="CHEBI:58416"/>
        <label>1</label>
    </ligand>
</feature>
<keyword evidence="4 7" id="KW-0934">Plastid</keyword>
<dbReference type="SUPFAM" id="SSF103511">
    <property type="entry name" value="Chlorophyll a-b binding protein"/>
    <property type="match status" value="1"/>
</dbReference>
<dbReference type="GO" id="GO:0009765">
    <property type="term" value="P:photosynthesis, light harvesting"/>
    <property type="evidence" value="ECO:0007669"/>
    <property type="project" value="InterPro"/>
</dbReference>
<evidence type="ECO:0000256" key="7">
    <source>
        <dbReference type="RuleBase" id="RU363080"/>
    </source>
</evidence>
<keyword evidence="7" id="KW-0793">Thylakoid</keyword>
<dbReference type="GO" id="GO:0009523">
    <property type="term" value="C:photosystem II"/>
    <property type="evidence" value="ECO:0007669"/>
    <property type="project" value="UniProtKB-KW"/>
</dbReference>
<feature type="binding site" evidence="6">
    <location>
        <position position="183"/>
    </location>
    <ligand>
        <name>chlorophyll a</name>
        <dbReference type="ChEBI" id="CHEBI:58416"/>
        <label>1</label>
    </ligand>
</feature>
<evidence type="ECO:0000256" key="3">
    <source>
        <dbReference type="ARBA" id="ARBA00022531"/>
    </source>
</evidence>
<dbReference type="Gene3D" id="1.10.3460.10">
    <property type="entry name" value="Chlorophyll a/b binding protein domain"/>
    <property type="match status" value="1"/>
</dbReference>
<feature type="binding site" description="axial binding residue" evidence="6">
    <location>
        <position position="91"/>
    </location>
    <ligand>
        <name>chlorophyll b</name>
        <dbReference type="ChEBI" id="CHEBI:61721"/>
        <label>1</label>
    </ligand>
    <ligandPart>
        <name>Mg</name>
        <dbReference type="ChEBI" id="CHEBI:25107"/>
    </ligandPart>
</feature>
<feature type="binding site" evidence="6">
    <location>
        <position position="89"/>
    </location>
    <ligand>
        <name>chlorophyll a</name>
        <dbReference type="ChEBI" id="CHEBI:58416"/>
        <label>1</label>
    </ligand>
</feature>
<dbReference type="OrthoDB" id="423598at2759"/>
<keyword evidence="2 7" id="KW-0150">Chloroplast</keyword>
<keyword evidence="1 6" id="KW-0148">Chlorophyll</keyword>
<evidence type="ECO:0000256" key="5">
    <source>
        <dbReference type="ARBA" id="ARBA00022991"/>
    </source>
</evidence>
<comment type="subcellular location">
    <subcellularLocation>
        <location evidence="7">Plastid</location>
        <location evidence="7">Chloroplast thylakoid membrane</location>
    </subcellularLocation>
</comment>
<evidence type="ECO:0000313" key="8">
    <source>
        <dbReference type="EMBL" id="KAG2431933.1"/>
    </source>
</evidence>
<proteinExistence type="inferred from homology"/>
<dbReference type="PANTHER" id="PTHR21649">
    <property type="entry name" value="CHLOROPHYLL A/B BINDING PROTEIN"/>
    <property type="match status" value="1"/>
</dbReference>
<accession>A0A835SRP5</accession>
<dbReference type="GO" id="GO:0009535">
    <property type="term" value="C:chloroplast thylakoid membrane"/>
    <property type="evidence" value="ECO:0007669"/>
    <property type="project" value="UniProtKB-SubCell"/>
</dbReference>
<evidence type="ECO:0000256" key="6">
    <source>
        <dbReference type="PIRSR" id="PIRSR601344-1"/>
    </source>
</evidence>
<evidence type="ECO:0000256" key="1">
    <source>
        <dbReference type="ARBA" id="ARBA00022494"/>
    </source>
</evidence>
<protein>
    <recommendedName>
        <fullName evidence="7">Chlorophyll a-b binding protein, chloroplastic</fullName>
    </recommendedName>
</protein>
<dbReference type="Pfam" id="PF00504">
    <property type="entry name" value="Chloroa_b-bind"/>
    <property type="match status" value="1"/>
</dbReference>
<keyword evidence="3 7" id="KW-0602">Photosynthesis</keyword>
<dbReference type="InterPro" id="IPR022796">
    <property type="entry name" value="Chloroa_b-bind"/>
</dbReference>
<sequence>MLSNVVSRKGSGLRQTSARTSVAVKSVSGRRTAVAEPVAAPVASEDVFAYTKNMPGVTAPFEGVFDPAGFLATASVKDVRRWRESEITHGRVAMLAALGFIVGEQLQDFPLFFNWDGRVSGPAIYHFQQIGQGFWEPLLIAIGVAESYRILNKDDYEPGDLGFDPLGLKPTDPEELKVMQTKELNNGRLAMIAIAAFVAQELVEQTEIFEHLALRFEKEAILELDDIERDLGLPVTPLPDNLKNL</sequence>
<feature type="binding site" evidence="6">
    <location>
        <position position="188"/>
    </location>
    <ligand>
        <name>chlorophyll a</name>
        <dbReference type="ChEBI" id="CHEBI:58416"/>
        <label>1</label>
    </ligand>
</feature>
<dbReference type="EMBL" id="JAEHOD010000070">
    <property type="protein sequence ID" value="KAG2431933.1"/>
    <property type="molecule type" value="Genomic_DNA"/>
</dbReference>
<dbReference type="GO" id="GO:0016168">
    <property type="term" value="F:chlorophyll binding"/>
    <property type="evidence" value="ECO:0007669"/>
    <property type="project" value="UniProtKB-KW"/>
</dbReference>
<feature type="binding site" evidence="6">
    <location>
        <position position="186"/>
    </location>
    <ligand>
        <name>chlorophyll a</name>
        <dbReference type="ChEBI" id="CHEBI:58416"/>
        <label>1</label>
    </ligand>
</feature>
<keyword evidence="5 7" id="KW-0157">Chromophore</keyword>
<comment type="function">
    <text evidence="7">The light-harvesting complex (LHC) functions as a light receptor, it captures and delivers excitation energy to photosystems with which it is closely associated.</text>
</comment>
<dbReference type="AlphaFoldDB" id="A0A835SRP5"/>
<keyword evidence="9" id="KW-1185">Reference proteome</keyword>
<keyword evidence="7" id="KW-0604">Photosystem II</keyword>
<reference evidence="8" key="1">
    <citation type="journal article" date="2020" name="bioRxiv">
        <title>Comparative genomics of Chlamydomonas.</title>
        <authorList>
            <person name="Craig R.J."/>
            <person name="Hasan A.R."/>
            <person name="Ness R.W."/>
            <person name="Keightley P.D."/>
        </authorList>
    </citation>
    <scope>NUCLEOTIDE SEQUENCE</scope>
    <source>
        <strain evidence="8">CCAP 11/173</strain>
    </source>
</reference>
<evidence type="ECO:0000256" key="2">
    <source>
        <dbReference type="ARBA" id="ARBA00022528"/>
    </source>
</evidence>
<keyword evidence="7" id="KW-0603">Photosystem I</keyword>
<comment type="caution">
    <text evidence="8">The sequence shown here is derived from an EMBL/GenBank/DDBJ whole genome shotgun (WGS) entry which is preliminary data.</text>
</comment>
<dbReference type="InterPro" id="IPR001344">
    <property type="entry name" value="Chloro_AB-bd_pln"/>
</dbReference>
<dbReference type="GO" id="GO:0009522">
    <property type="term" value="C:photosystem I"/>
    <property type="evidence" value="ECO:0007669"/>
    <property type="project" value="UniProtKB-KW"/>
</dbReference>
<feature type="binding site" evidence="6">
    <location>
        <position position="86"/>
    </location>
    <ligand>
        <name>chlorophyll a</name>
        <dbReference type="ChEBI" id="CHEBI:58416"/>
        <label>1</label>
    </ligand>
</feature>
<evidence type="ECO:0000313" key="9">
    <source>
        <dbReference type="Proteomes" id="UP000613740"/>
    </source>
</evidence>